<dbReference type="Proteomes" id="UP001595851">
    <property type="component" value="Unassembled WGS sequence"/>
</dbReference>
<name>A0ABV8GQK9_9ACTN</name>
<evidence type="ECO:0000313" key="2">
    <source>
        <dbReference type="Proteomes" id="UP001595851"/>
    </source>
</evidence>
<accession>A0ABV8GQK9</accession>
<dbReference type="RefSeq" id="WP_379536067.1">
    <property type="nucleotide sequence ID" value="NZ_JBHSBI010000067.1"/>
</dbReference>
<reference evidence="2" key="1">
    <citation type="journal article" date="2019" name="Int. J. Syst. Evol. Microbiol.">
        <title>The Global Catalogue of Microorganisms (GCM) 10K type strain sequencing project: providing services to taxonomists for standard genome sequencing and annotation.</title>
        <authorList>
            <consortium name="The Broad Institute Genomics Platform"/>
            <consortium name="The Broad Institute Genome Sequencing Center for Infectious Disease"/>
            <person name="Wu L."/>
            <person name="Ma J."/>
        </authorList>
    </citation>
    <scope>NUCLEOTIDE SEQUENCE [LARGE SCALE GENOMIC DNA]</scope>
    <source>
        <strain evidence="2">TBRC 1276</strain>
    </source>
</reference>
<evidence type="ECO:0008006" key="3">
    <source>
        <dbReference type="Google" id="ProtNLM"/>
    </source>
</evidence>
<dbReference type="EMBL" id="JBHSBI010000067">
    <property type="protein sequence ID" value="MFC4016276.1"/>
    <property type="molecule type" value="Genomic_DNA"/>
</dbReference>
<protein>
    <recommendedName>
        <fullName evidence="3">FxLD family lantipeptide</fullName>
    </recommendedName>
</protein>
<keyword evidence="2" id="KW-1185">Reference proteome</keyword>
<gene>
    <name evidence="1" type="ORF">ACFOY2_54355</name>
</gene>
<sequence length="42" mass="4490">MSALTETEIAGVFDLDPRIGEADRPQEMVTDNGCGTTPNCAY</sequence>
<organism evidence="1 2">
    <name type="scientific">Nonomuraea purpurea</name>
    <dbReference type="NCBI Taxonomy" id="1849276"/>
    <lineage>
        <taxon>Bacteria</taxon>
        <taxon>Bacillati</taxon>
        <taxon>Actinomycetota</taxon>
        <taxon>Actinomycetes</taxon>
        <taxon>Streptosporangiales</taxon>
        <taxon>Streptosporangiaceae</taxon>
        <taxon>Nonomuraea</taxon>
    </lineage>
</organism>
<proteinExistence type="predicted"/>
<comment type="caution">
    <text evidence="1">The sequence shown here is derived from an EMBL/GenBank/DDBJ whole genome shotgun (WGS) entry which is preliminary data.</text>
</comment>
<evidence type="ECO:0000313" key="1">
    <source>
        <dbReference type="EMBL" id="MFC4016276.1"/>
    </source>
</evidence>